<dbReference type="RefSeq" id="WP_011762531.1">
    <property type="nucleotide sequence ID" value="NC_008701.1"/>
</dbReference>
<dbReference type="Proteomes" id="UP000002595">
    <property type="component" value="Chromosome"/>
</dbReference>
<dbReference type="GeneID" id="4616424"/>
<dbReference type="KEGG" id="pis:Pisl_0779"/>
<sequence length="354" mass="40450">MDFKNFVIDHIDRVLEYLKQNPLIIYTRRSVDAYLATYALIEAFGETAQLSVVDWPPKSGICIGFKCEGMYITEREVGIDNDRYNVEFTSISHLVAIIIQSLSPLEEHIHRALYAGHYSWSVDYCEYKCPIPKELLKGDEKLAIVFPFLDTLPVEKALSLSTLPILPGITGRGAENSKSIASMSSEEAVSLLDRALGVVYNEGFHTAVFDKAIKPYSFTYKPADIAIRIEADLAGFINRDISVYVSNLAETFYLLLKKIKDSVITIQNPFYIYKIPPYLSYYMKLTEWIILRYETTRGFILAVIPPMNKRDMLKNFANVLSEIGQTLVFPTHFIAYIESDKYADFLKIYEEVNK</sequence>
<dbReference type="EMBL" id="CP000504">
    <property type="protein sequence ID" value="ABL87955.1"/>
    <property type="molecule type" value="Genomic_DNA"/>
</dbReference>
<dbReference type="OrthoDB" id="27489at2157"/>
<proteinExistence type="predicted"/>
<evidence type="ECO:0000313" key="2">
    <source>
        <dbReference type="Proteomes" id="UP000002595"/>
    </source>
</evidence>
<name>A1RSM3_PYRIL</name>
<reference evidence="1" key="1">
    <citation type="submission" date="2006-12" db="EMBL/GenBank/DDBJ databases">
        <title>Complete sequence of Pyrobaculum islandicum DSM 4184.</title>
        <authorList>
            <person name="Copeland A."/>
            <person name="Lucas S."/>
            <person name="Lapidus A."/>
            <person name="Barry K."/>
            <person name="Detter J.C."/>
            <person name="Glavina del Rio T."/>
            <person name="Dalin E."/>
            <person name="Tice H."/>
            <person name="Pitluck S."/>
            <person name="Meincke L."/>
            <person name="Brettin T."/>
            <person name="Bruce D."/>
            <person name="Han C."/>
            <person name="Tapia R."/>
            <person name="Gilna P."/>
            <person name="Schmutz J."/>
            <person name="Larimer F."/>
            <person name="Land M."/>
            <person name="Hauser L."/>
            <person name="Kyrpides N."/>
            <person name="Mikhailova N."/>
            <person name="Cozen A.E."/>
            <person name="Fitz-Gibbon S.T."/>
            <person name="House C.H."/>
            <person name="Saltikov C."/>
            <person name="Lowe T."/>
            <person name="Richardson P."/>
        </authorList>
    </citation>
    <scope>NUCLEOTIDE SEQUENCE [LARGE SCALE GENOMIC DNA]</scope>
    <source>
        <strain evidence="1">DSM 4184</strain>
    </source>
</reference>
<dbReference type="AlphaFoldDB" id="A1RSM3"/>
<gene>
    <name evidence="1" type="ordered locus">Pisl_0779</name>
</gene>
<organism evidence="1 2">
    <name type="scientific">Pyrobaculum islandicum (strain DSM 4184 / JCM 9189 / GEO3)</name>
    <dbReference type="NCBI Taxonomy" id="384616"/>
    <lineage>
        <taxon>Archaea</taxon>
        <taxon>Thermoproteota</taxon>
        <taxon>Thermoprotei</taxon>
        <taxon>Thermoproteales</taxon>
        <taxon>Thermoproteaceae</taxon>
        <taxon>Pyrobaculum</taxon>
    </lineage>
</organism>
<evidence type="ECO:0000313" key="1">
    <source>
        <dbReference type="EMBL" id="ABL87955.1"/>
    </source>
</evidence>
<protein>
    <submittedName>
        <fullName evidence="1">Uncharacterized protein</fullName>
    </submittedName>
</protein>
<accession>A1RSM3</accession>
<dbReference type="eggNOG" id="arCOG05692">
    <property type="taxonomic scope" value="Archaea"/>
</dbReference>
<dbReference type="STRING" id="384616.Pisl_0779"/>
<dbReference type="HOGENOM" id="CLU_788986_0_0_2"/>
<keyword evidence="2" id="KW-1185">Reference proteome</keyword>